<dbReference type="EMBL" id="MU001497">
    <property type="protein sequence ID" value="KAF2447359.1"/>
    <property type="molecule type" value="Genomic_DNA"/>
</dbReference>
<dbReference type="AlphaFoldDB" id="A0A9P4PQW8"/>
<organism evidence="2 3">
    <name type="scientific">Karstenula rhodostoma CBS 690.94</name>
    <dbReference type="NCBI Taxonomy" id="1392251"/>
    <lineage>
        <taxon>Eukaryota</taxon>
        <taxon>Fungi</taxon>
        <taxon>Dikarya</taxon>
        <taxon>Ascomycota</taxon>
        <taxon>Pezizomycotina</taxon>
        <taxon>Dothideomycetes</taxon>
        <taxon>Pleosporomycetidae</taxon>
        <taxon>Pleosporales</taxon>
        <taxon>Massarineae</taxon>
        <taxon>Didymosphaeriaceae</taxon>
        <taxon>Karstenula</taxon>
    </lineage>
</organism>
<keyword evidence="3" id="KW-1185">Reference proteome</keyword>
<feature type="region of interest" description="Disordered" evidence="1">
    <location>
        <begin position="369"/>
        <end position="395"/>
    </location>
</feature>
<evidence type="ECO:0000256" key="1">
    <source>
        <dbReference type="SAM" id="MobiDB-lite"/>
    </source>
</evidence>
<name>A0A9P4PQW8_9PLEO</name>
<comment type="caution">
    <text evidence="2">The sequence shown here is derived from an EMBL/GenBank/DDBJ whole genome shotgun (WGS) entry which is preliminary data.</text>
</comment>
<reference evidence="2" key="1">
    <citation type="journal article" date="2020" name="Stud. Mycol.">
        <title>101 Dothideomycetes genomes: a test case for predicting lifestyles and emergence of pathogens.</title>
        <authorList>
            <person name="Haridas S."/>
            <person name="Albert R."/>
            <person name="Binder M."/>
            <person name="Bloem J."/>
            <person name="Labutti K."/>
            <person name="Salamov A."/>
            <person name="Andreopoulos B."/>
            <person name="Baker S."/>
            <person name="Barry K."/>
            <person name="Bills G."/>
            <person name="Bluhm B."/>
            <person name="Cannon C."/>
            <person name="Castanera R."/>
            <person name="Culley D."/>
            <person name="Daum C."/>
            <person name="Ezra D."/>
            <person name="Gonzalez J."/>
            <person name="Henrissat B."/>
            <person name="Kuo A."/>
            <person name="Liang C."/>
            <person name="Lipzen A."/>
            <person name="Lutzoni F."/>
            <person name="Magnuson J."/>
            <person name="Mondo S."/>
            <person name="Nolan M."/>
            <person name="Ohm R."/>
            <person name="Pangilinan J."/>
            <person name="Park H.-J."/>
            <person name="Ramirez L."/>
            <person name="Alfaro M."/>
            <person name="Sun H."/>
            <person name="Tritt A."/>
            <person name="Yoshinaga Y."/>
            <person name="Zwiers L.-H."/>
            <person name="Turgeon B."/>
            <person name="Goodwin S."/>
            <person name="Spatafora J."/>
            <person name="Crous P."/>
            <person name="Grigoriev I."/>
        </authorList>
    </citation>
    <scope>NUCLEOTIDE SEQUENCE</scope>
    <source>
        <strain evidence="2">CBS 690.94</strain>
    </source>
</reference>
<gene>
    <name evidence="2" type="ORF">P171DRAFT_355544</name>
</gene>
<dbReference type="Proteomes" id="UP000799764">
    <property type="component" value="Unassembled WGS sequence"/>
</dbReference>
<dbReference type="OrthoDB" id="4708870at2759"/>
<sequence>MGGHAFRGLSCPRMSPEVYLKIREQTTNILRSLFAHVVVPTEMPEKPDYGDVDFLVSGFLLEPPDSPLNWQRMVSTTRDALNTPHGRQGHLNPDVMYFAIPHPNGEHWIQIDVKVCATPDEETFAWMQFQLLYASGLKMLGSLVKPLGLTISPAGLHIRVEEMESTNFPGSLVFVTMEPGDVLKILGLDRRFLRAGFDTVEEICEYFTGTWVFNPAHYAARLEEGKYRDHLEDRSGPWVAFVTEWLPQRYPGYRLPDQDIPLHEWRKQVRIAVREKVFTMFPHITPEYYAKRAAHLKEVEEQRLQQLLTVSIPVGQDGWSDSIPEPTVVVQDAAPATPPRKPTIQAQWDTAQARVNYVGMWRRRFEKEDAKRERERVEKEKAENEKVEKDKEGVEKVEVEVEARRAKILERLAAINGC</sequence>
<proteinExistence type="predicted"/>
<evidence type="ECO:0000313" key="2">
    <source>
        <dbReference type="EMBL" id="KAF2447359.1"/>
    </source>
</evidence>
<protein>
    <submittedName>
        <fullName evidence="2">Uncharacterized protein</fullName>
    </submittedName>
</protein>
<evidence type="ECO:0000313" key="3">
    <source>
        <dbReference type="Proteomes" id="UP000799764"/>
    </source>
</evidence>
<accession>A0A9P4PQW8</accession>